<dbReference type="InterPro" id="IPR006108">
    <property type="entry name" value="3HC_DH_C"/>
</dbReference>
<evidence type="ECO:0000259" key="6">
    <source>
        <dbReference type="Pfam" id="PF02737"/>
    </source>
</evidence>
<evidence type="ECO:0000256" key="3">
    <source>
        <dbReference type="ARBA" id="ARBA00023002"/>
    </source>
</evidence>
<evidence type="ECO:0000256" key="4">
    <source>
        <dbReference type="PIRSR" id="PIRSR000105-1"/>
    </source>
</evidence>
<dbReference type="NCBIfam" id="NF006143">
    <property type="entry name" value="PRK08293.1"/>
    <property type="match status" value="1"/>
</dbReference>
<dbReference type="PANTHER" id="PTHR48075">
    <property type="entry name" value="3-HYDROXYACYL-COA DEHYDROGENASE FAMILY PROTEIN"/>
    <property type="match status" value="1"/>
</dbReference>
<dbReference type="GO" id="GO:0070403">
    <property type="term" value="F:NAD+ binding"/>
    <property type="evidence" value="ECO:0007669"/>
    <property type="project" value="InterPro"/>
</dbReference>
<dbReference type="Proteomes" id="UP000030001">
    <property type="component" value="Unassembled WGS sequence"/>
</dbReference>
<dbReference type="Pfam" id="PF00725">
    <property type="entry name" value="3HCDH"/>
    <property type="match status" value="1"/>
</dbReference>
<evidence type="ECO:0000259" key="5">
    <source>
        <dbReference type="Pfam" id="PF00725"/>
    </source>
</evidence>
<dbReference type="InterPro" id="IPR022694">
    <property type="entry name" value="3-OHacyl-CoA_DH"/>
</dbReference>
<evidence type="ECO:0000256" key="2">
    <source>
        <dbReference type="ARBA" id="ARBA00009463"/>
    </source>
</evidence>
<dbReference type="SUPFAM" id="SSF51735">
    <property type="entry name" value="NAD(P)-binding Rossmann-fold domains"/>
    <property type="match status" value="1"/>
</dbReference>
<keyword evidence="3 7" id="KW-0560">Oxidoreductase</keyword>
<dbReference type="InterPro" id="IPR006176">
    <property type="entry name" value="3-OHacyl-CoA_DH_NAD-bd"/>
</dbReference>
<evidence type="ECO:0000313" key="8">
    <source>
        <dbReference type="Proteomes" id="UP000030001"/>
    </source>
</evidence>
<organism evidence="7 8">
    <name type="scientific">Limosilactobacillus mucosae</name>
    <name type="common">Lactobacillus mucosae</name>
    <dbReference type="NCBI Taxonomy" id="97478"/>
    <lineage>
        <taxon>Bacteria</taxon>
        <taxon>Bacillati</taxon>
        <taxon>Bacillota</taxon>
        <taxon>Bacilli</taxon>
        <taxon>Lactobacillales</taxon>
        <taxon>Lactobacillaceae</taxon>
        <taxon>Limosilactobacillus</taxon>
    </lineage>
</organism>
<protein>
    <submittedName>
        <fullName evidence="7">3-hydroxybutyryl-CoA dehydrogenase</fullName>
        <ecNumber evidence="7">1.1.1.157</ecNumber>
    </submittedName>
</protein>
<dbReference type="GO" id="GO:0006631">
    <property type="term" value="P:fatty acid metabolic process"/>
    <property type="evidence" value="ECO:0007669"/>
    <property type="project" value="InterPro"/>
</dbReference>
<dbReference type="PIRSF" id="PIRSF000105">
    <property type="entry name" value="HCDH"/>
    <property type="match status" value="1"/>
</dbReference>
<comment type="caution">
    <text evidence="7">The sequence shown here is derived from an EMBL/GenBank/DDBJ whole genome shotgun (WGS) entry which is preliminary data.</text>
</comment>
<reference evidence="7 8" key="1">
    <citation type="submission" date="2014-09" db="EMBL/GenBank/DDBJ databases">
        <title>Lactobacillus mucosae CRL573 Genome Sequencing.</title>
        <authorList>
            <person name="Bleckwedel J."/>
            <person name="Teran L.C."/>
            <person name="Bonacina J."/>
            <person name="Saavedra L."/>
            <person name="Mozzi F.B."/>
            <person name="Raya R.R."/>
        </authorList>
    </citation>
    <scope>NUCLEOTIDE SEQUENCE [LARGE SCALE GENOMIC DNA]</scope>
    <source>
        <strain evidence="7 8">CRL573</strain>
    </source>
</reference>
<dbReference type="PANTHER" id="PTHR48075:SF5">
    <property type="entry name" value="3-HYDROXYBUTYRYL-COA DEHYDROGENASE"/>
    <property type="match status" value="1"/>
</dbReference>
<dbReference type="InterPro" id="IPR013328">
    <property type="entry name" value="6PGD_dom2"/>
</dbReference>
<accession>A0A099YD48</accession>
<name>A0A099YD48_LIMMU</name>
<sequence>MSIKNVTIAGAGTLGSQIAYQSALCGYQVRIWNPHPERAEKRIAALRPFYKHDLKLTDEQFDAGLKNIVSITNDWETSFKDADLVIEAVPENLDMKKDFYAQLCSVLPNEAIIASNSSTYVPSQLVQLVDRPAKFLHLHFANHIWVFNTAEIVGNAKTDPAVIQEVVAFAKGIKMLPIVLKKEQHGYIMNALSVPFLNAALGLWGKGVADPITIDKDWMNSTGSPMGPFMSMDVIGLRTVWAIFSSHADTPEQKAIADKLKAMIDAGHYGVEAGEGFYTYPHPAYEDPNFLKE</sequence>
<comment type="pathway">
    <text evidence="1">Lipid metabolism; butanoate metabolism.</text>
</comment>
<proteinExistence type="inferred from homology"/>
<dbReference type="Gene3D" id="3.40.50.720">
    <property type="entry name" value="NAD(P)-binding Rossmann-like Domain"/>
    <property type="match status" value="1"/>
</dbReference>
<comment type="similarity">
    <text evidence="2">Belongs to the 3-hydroxyacyl-CoA dehydrogenase family.</text>
</comment>
<dbReference type="InterPro" id="IPR008927">
    <property type="entry name" value="6-PGluconate_DH-like_C_sf"/>
</dbReference>
<dbReference type="EMBL" id="JROC01000024">
    <property type="protein sequence ID" value="KGL67346.1"/>
    <property type="molecule type" value="Genomic_DNA"/>
</dbReference>
<dbReference type="InterPro" id="IPR036291">
    <property type="entry name" value="NAD(P)-bd_dom_sf"/>
</dbReference>
<dbReference type="EC" id="1.1.1.157" evidence="7"/>
<dbReference type="GO" id="GO:0008691">
    <property type="term" value="F:3-hydroxybutyryl-CoA dehydrogenase activity"/>
    <property type="evidence" value="ECO:0007669"/>
    <property type="project" value="UniProtKB-EC"/>
</dbReference>
<feature type="domain" description="3-hydroxyacyl-CoA dehydrogenase C-terminal" evidence="5">
    <location>
        <begin position="186"/>
        <end position="280"/>
    </location>
</feature>
<feature type="domain" description="3-hydroxyacyl-CoA dehydrogenase NAD binding" evidence="6">
    <location>
        <begin position="5"/>
        <end position="181"/>
    </location>
</feature>
<gene>
    <name evidence="7" type="ORF">LX03_01980</name>
</gene>
<feature type="site" description="Important for catalytic activity" evidence="4">
    <location>
        <position position="139"/>
    </location>
</feature>
<dbReference type="AlphaFoldDB" id="A0A099YD48"/>
<evidence type="ECO:0000256" key="1">
    <source>
        <dbReference type="ARBA" id="ARBA00005086"/>
    </source>
</evidence>
<dbReference type="SUPFAM" id="SSF48179">
    <property type="entry name" value="6-phosphogluconate dehydrogenase C-terminal domain-like"/>
    <property type="match status" value="1"/>
</dbReference>
<dbReference type="Gene3D" id="1.10.1040.10">
    <property type="entry name" value="N-(1-d-carboxylethyl)-l-norvaline Dehydrogenase, domain 2"/>
    <property type="match status" value="1"/>
</dbReference>
<dbReference type="Pfam" id="PF02737">
    <property type="entry name" value="3HCDH_N"/>
    <property type="match status" value="1"/>
</dbReference>
<evidence type="ECO:0000313" key="7">
    <source>
        <dbReference type="EMBL" id="KGL67346.1"/>
    </source>
</evidence>